<dbReference type="Pfam" id="PF05795">
    <property type="entry name" value="Plasmodium_Vir"/>
    <property type="match status" value="2"/>
</dbReference>
<proteinExistence type="predicted"/>
<evidence type="ECO:0000313" key="1">
    <source>
        <dbReference type="EMBL" id="KMZ88540.1"/>
    </source>
</evidence>
<evidence type="ECO:0000313" key="2">
    <source>
        <dbReference type="Proteomes" id="UP000053327"/>
    </source>
</evidence>
<organism evidence="1 2">
    <name type="scientific">Plasmodium vivax (strain Brazil I)</name>
    <dbReference type="NCBI Taxonomy" id="1033975"/>
    <lineage>
        <taxon>Eukaryota</taxon>
        <taxon>Sar</taxon>
        <taxon>Alveolata</taxon>
        <taxon>Apicomplexa</taxon>
        <taxon>Aconoidasida</taxon>
        <taxon>Haemosporida</taxon>
        <taxon>Plasmodiidae</taxon>
        <taxon>Plasmodium</taxon>
        <taxon>Plasmodium (Plasmodium)</taxon>
    </lineage>
</organism>
<gene>
    <name evidence="1" type="ORF">PVBG_04749</name>
</gene>
<sequence length="445" mass="52860">MNIIHILSRILKKIFYHYLRINVKSLHHLSQHKYPIYFHLEKNEKNICSSYKDNDKNIFSDTCQALTSATVEYKDNIKKLCEDIIKLFCTLPERDENNNIRDNYLKFLNFWFNRELKKLITDKITRSSVYSHFNSLCSKVKDLNELKNNINEIDDVQYDKWCVLYELYDNYNKIINECIKKRNDLQNKCTKYYQEVVDLFNKGINYFNENSDYEFNNSMKELNFLYSKFKQEKNFQKIIKQKELKELGFVSDSKKKKVPNVDVICKSLSDADKIRSVNINSEYGVILENTPAQKIYKNFYKENIDESSCIKYCDALISENVDNNKDARICAKIVTNLKKLPNIKDVGDTHEDRCSNLTYWTYDILMKEFNTNKNVIVDNNIISELNNAIFRANSELKKDENCTYYIDGTFTEWTEEKNLHDYFENYSTFIKNITDNGIFSDTSIT</sequence>
<name>A0A0J9SZH8_PLAV1</name>
<protein>
    <recommendedName>
        <fullName evidence="3">PIR Superfamily Protein</fullName>
    </recommendedName>
</protein>
<dbReference type="OrthoDB" id="384422at2759"/>
<accession>A0A0J9SZH8</accession>
<dbReference type="AlphaFoldDB" id="A0A0J9SZH8"/>
<evidence type="ECO:0008006" key="3">
    <source>
        <dbReference type="Google" id="ProtNLM"/>
    </source>
</evidence>
<dbReference type="Proteomes" id="UP000053327">
    <property type="component" value="Unassembled WGS sequence"/>
</dbReference>
<dbReference type="InterPro" id="IPR008780">
    <property type="entry name" value="Plasmodium_Vir"/>
</dbReference>
<dbReference type="EMBL" id="KQ234761">
    <property type="protein sequence ID" value="KMZ88540.1"/>
    <property type="molecule type" value="Genomic_DNA"/>
</dbReference>
<reference evidence="1 2" key="1">
    <citation type="submission" date="2011-08" db="EMBL/GenBank/DDBJ databases">
        <title>The Genome Sequence of Plasmodium vivax Brazil I.</title>
        <authorList>
            <consortium name="The Broad Institute Genome Sequencing Platform"/>
            <consortium name="The Broad Institute Genome Sequencing Center for Infectious Disease"/>
            <person name="Neafsey D."/>
            <person name="Carlton J."/>
            <person name="Barnwell J."/>
            <person name="Collins W."/>
            <person name="Escalante A."/>
            <person name="Mullikin J."/>
            <person name="Saul A."/>
            <person name="Guigo R."/>
            <person name="Camara F."/>
            <person name="Young S.K."/>
            <person name="Zeng Q."/>
            <person name="Gargeya S."/>
            <person name="Fitzgerald M."/>
            <person name="Haas B."/>
            <person name="Abouelleil A."/>
            <person name="Alvarado L."/>
            <person name="Arachchi H.M."/>
            <person name="Berlin A."/>
            <person name="Brown A."/>
            <person name="Chapman S.B."/>
            <person name="Chen Z."/>
            <person name="Dunbar C."/>
            <person name="Freedman E."/>
            <person name="Gearin G."/>
            <person name="Gellesch M."/>
            <person name="Goldberg J."/>
            <person name="Griggs A."/>
            <person name="Gujja S."/>
            <person name="Heiman D."/>
            <person name="Howarth C."/>
            <person name="Larson L."/>
            <person name="Lui A."/>
            <person name="MacDonald P.J.P."/>
            <person name="Montmayeur A."/>
            <person name="Murphy C."/>
            <person name="Neiman D."/>
            <person name="Pearson M."/>
            <person name="Priest M."/>
            <person name="Roberts A."/>
            <person name="Saif S."/>
            <person name="Shea T."/>
            <person name="Shenoy N."/>
            <person name="Sisk P."/>
            <person name="Stolte C."/>
            <person name="Sykes S."/>
            <person name="Wortman J."/>
            <person name="Nusbaum C."/>
            <person name="Birren B."/>
        </authorList>
    </citation>
    <scope>NUCLEOTIDE SEQUENCE [LARGE SCALE GENOMIC DNA]</scope>
    <source>
        <strain evidence="1 2">Brazil I</strain>
    </source>
</reference>